<evidence type="ECO:0000256" key="3">
    <source>
        <dbReference type="ARBA" id="ARBA00022801"/>
    </source>
</evidence>
<proteinExistence type="inferred from homology"/>
<dbReference type="GO" id="GO:0006508">
    <property type="term" value="P:proteolysis"/>
    <property type="evidence" value="ECO:0007669"/>
    <property type="project" value="UniProtKB-KW"/>
</dbReference>
<dbReference type="Pfam" id="PF00326">
    <property type="entry name" value="Peptidase_S9"/>
    <property type="match status" value="1"/>
</dbReference>
<dbReference type="PANTHER" id="PTHR11757">
    <property type="entry name" value="PROTEASE FAMILY S9A OLIGOPEPTIDASE"/>
    <property type="match status" value="1"/>
</dbReference>
<evidence type="ECO:0000256" key="2">
    <source>
        <dbReference type="ARBA" id="ARBA00022670"/>
    </source>
</evidence>
<keyword evidence="4" id="KW-0720">Serine protease</keyword>
<name>A0A6J4K1X2_9SPHI</name>
<dbReference type="PRINTS" id="PR00862">
    <property type="entry name" value="PROLIGOPTASE"/>
</dbReference>
<protein>
    <recommendedName>
        <fullName evidence="6">Proline-specific endopeptidase</fullName>
    </recommendedName>
</protein>
<evidence type="ECO:0000256" key="1">
    <source>
        <dbReference type="ARBA" id="ARBA00005228"/>
    </source>
</evidence>
<feature type="domain" description="Peptidase S9 prolyl oligopeptidase catalytic" evidence="7">
    <location>
        <begin position="298"/>
        <end position="514"/>
    </location>
</feature>
<keyword evidence="2 9" id="KW-0645">Protease</keyword>
<sequence>MIRTTTPNLAWATDNQTVFYTKQDLQTLRWEKVYRHKLGADATKDALVFHEKDDTFYAGVNRSKSRKYIIIGSGNNSSMTSESLFLEAANPTGSFKVFLPRRKGHQYDLDHADGKFYVRTNDGAQNFKLMSAAEGNVAPANWKEVVPHRPDVLLEGFELFKDFLVLQERGNALTRIQVRPWTGGGDHFLDFGEPAYTASVAFNPEYNSKTLRYNYTSMTTPQSVYDYDMTARTRQLMKQTEVLGGFDSKNYQTERLYATATDGTKVPVSLVYRKGIKKDGSNPLLVYGYGSYGISMDPSFSSSSLSLLDRGFVYAIAHIRGGQEMGRAWYEDGKLYKKKNTFTDFIACTEYLQKEGFGRPERTFAMGGSAGGLLMGAVMNMRPDLYKGIIAAVPFVDVVTTMLDASIPLTTNEYDEWGNPAEKGFFDYMLAYSPYDHVEGKNYPNLLVTTGLHDSQVQYWEPAKWVAKLRDTKKDNNLLLLHTNMEAGHGGASGRFRRYKETALQYAFLLDQAGIKEQ</sequence>
<comment type="function">
    <text evidence="5">Cleaves peptide bonds on the C-terminal side of prolyl residues within peptides that are up to approximately 30 amino acids long. Has an absolute requirement for an X-Pro bond in the trans configuration immediately preceding the Pro-Y scissible bond.</text>
</comment>
<gene>
    <name evidence="9" type="ORF">AVDCRST_MAG56-4829</name>
</gene>
<dbReference type="Gene3D" id="3.40.50.1820">
    <property type="entry name" value="alpha/beta hydrolase"/>
    <property type="match status" value="1"/>
</dbReference>
<comment type="similarity">
    <text evidence="1">Belongs to the peptidase S9A family.</text>
</comment>
<dbReference type="Pfam" id="PF02897">
    <property type="entry name" value="Peptidase_S9_N"/>
    <property type="match status" value="1"/>
</dbReference>
<evidence type="ECO:0000259" key="8">
    <source>
        <dbReference type="Pfam" id="PF02897"/>
    </source>
</evidence>
<dbReference type="InterPro" id="IPR051543">
    <property type="entry name" value="Serine_Peptidase_S9A"/>
</dbReference>
<evidence type="ECO:0000256" key="6">
    <source>
        <dbReference type="ARBA" id="ARBA00081187"/>
    </source>
</evidence>
<dbReference type="SUPFAM" id="SSF53474">
    <property type="entry name" value="alpha/beta-Hydrolases"/>
    <property type="match status" value="1"/>
</dbReference>
<reference evidence="9" key="1">
    <citation type="submission" date="2020-02" db="EMBL/GenBank/DDBJ databases">
        <authorList>
            <person name="Meier V. D."/>
        </authorList>
    </citation>
    <scope>NUCLEOTIDE SEQUENCE</scope>
    <source>
        <strain evidence="9">AVDCRST_MAG56</strain>
    </source>
</reference>
<dbReference type="PANTHER" id="PTHR11757:SF19">
    <property type="entry name" value="PROLYL ENDOPEPTIDASE-LIKE"/>
    <property type="match status" value="1"/>
</dbReference>
<evidence type="ECO:0000313" key="9">
    <source>
        <dbReference type="EMBL" id="CAA9293625.1"/>
    </source>
</evidence>
<dbReference type="FunFam" id="3.40.50.1820:FF:000005">
    <property type="entry name" value="Prolyl endopeptidase"/>
    <property type="match status" value="1"/>
</dbReference>
<keyword evidence="3 9" id="KW-0378">Hydrolase</keyword>
<organism evidence="9">
    <name type="scientific">uncultured Cytophagales bacterium</name>
    <dbReference type="NCBI Taxonomy" id="158755"/>
    <lineage>
        <taxon>Bacteria</taxon>
        <taxon>Pseudomonadati</taxon>
        <taxon>Bacteroidota</taxon>
        <taxon>Sphingobacteriia</taxon>
        <taxon>Sphingobacteriales</taxon>
        <taxon>environmental samples</taxon>
    </lineage>
</organism>
<dbReference type="SUPFAM" id="SSF50993">
    <property type="entry name" value="Peptidase/esterase 'gauge' domain"/>
    <property type="match status" value="1"/>
</dbReference>
<dbReference type="EMBL" id="CADCTQ010000402">
    <property type="protein sequence ID" value="CAA9293625.1"/>
    <property type="molecule type" value="Genomic_DNA"/>
</dbReference>
<dbReference type="GO" id="GO:0004252">
    <property type="term" value="F:serine-type endopeptidase activity"/>
    <property type="evidence" value="ECO:0007669"/>
    <property type="project" value="InterPro"/>
</dbReference>
<evidence type="ECO:0000259" key="7">
    <source>
        <dbReference type="Pfam" id="PF00326"/>
    </source>
</evidence>
<dbReference type="Gene3D" id="2.130.10.120">
    <property type="entry name" value="Prolyl oligopeptidase, N-terminal domain"/>
    <property type="match status" value="1"/>
</dbReference>
<feature type="domain" description="Peptidase S9A N-terminal" evidence="8">
    <location>
        <begin position="5"/>
        <end position="239"/>
    </location>
</feature>
<dbReference type="InterPro" id="IPR001375">
    <property type="entry name" value="Peptidase_S9_cat"/>
</dbReference>
<evidence type="ECO:0000256" key="5">
    <source>
        <dbReference type="ARBA" id="ARBA00060121"/>
    </source>
</evidence>
<dbReference type="InterPro" id="IPR029058">
    <property type="entry name" value="AB_hydrolase_fold"/>
</dbReference>
<evidence type="ECO:0000256" key="4">
    <source>
        <dbReference type="ARBA" id="ARBA00022825"/>
    </source>
</evidence>
<dbReference type="AlphaFoldDB" id="A0A6J4K1X2"/>
<dbReference type="InterPro" id="IPR023302">
    <property type="entry name" value="Pept_S9A_N"/>
</dbReference>
<accession>A0A6J4K1X2</accession>
<dbReference type="InterPro" id="IPR002470">
    <property type="entry name" value="Peptidase_S9A"/>
</dbReference>